<dbReference type="Pfam" id="PF09939">
    <property type="entry name" value="DUF2171"/>
    <property type="match status" value="1"/>
</dbReference>
<dbReference type="AlphaFoldDB" id="A0A6J4P919"/>
<dbReference type="EMBL" id="CADCUR010000173">
    <property type="protein sequence ID" value="CAA9406101.1"/>
    <property type="molecule type" value="Genomic_DNA"/>
</dbReference>
<evidence type="ECO:0008006" key="3">
    <source>
        <dbReference type="Google" id="ProtNLM"/>
    </source>
</evidence>
<feature type="region of interest" description="Disordered" evidence="1">
    <location>
        <begin position="68"/>
        <end position="88"/>
    </location>
</feature>
<evidence type="ECO:0000256" key="1">
    <source>
        <dbReference type="SAM" id="MobiDB-lite"/>
    </source>
</evidence>
<feature type="compositionally biased region" description="Basic and acidic residues" evidence="1">
    <location>
        <begin position="1"/>
        <end position="12"/>
    </location>
</feature>
<gene>
    <name evidence="2" type="ORF">AVDCRST_MAG74-1886</name>
</gene>
<feature type="compositionally biased region" description="Basic and acidic residues" evidence="1">
    <location>
        <begin position="23"/>
        <end position="45"/>
    </location>
</feature>
<feature type="compositionally biased region" description="Polar residues" evidence="1">
    <location>
        <begin position="73"/>
        <end position="88"/>
    </location>
</feature>
<accession>A0A6J4P919</accession>
<organism evidence="2">
    <name type="scientific">uncultured Pyrinomonadaceae bacterium</name>
    <dbReference type="NCBI Taxonomy" id="2283094"/>
    <lineage>
        <taxon>Bacteria</taxon>
        <taxon>Pseudomonadati</taxon>
        <taxon>Acidobacteriota</taxon>
        <taxon>Blastocatellia</taxon>
        <taxon>Blastocatellales</taxon>
        <taxon>Pyrinomonadaceae</taxon>
        <taxon>environmental samples</taxon>
    </lineage>
</organism>
<name>A0A6J4P919_9BACT</name>
<sequence length="88" mass="9513">MVDSTQIKEHAEVVGSDGAHVGTVDHTEGSDRIKLTRRDPNAGGEHHYIPLEWVDSVEGDRVRLNKTGEEAQAQWQSDGGQSSGTASM</sequence>
<evidence type="ECO:0000313" key="2">
    <source>
        <dbReference type="EMBL" id="CAA9406101.1"/>
    </source>
</evidence>
<dbReference type="InterPro" id="IPR018684">
    <property type="entry name" value="DUF2171"/>
</dbReference>
<proteinExistence type="predicted"/>
<protein>
    <recommendedName>
        <fullName evidence="3">DUF2171 domain-containing protein</fullName>
    </recommendedName>
</protein>
<reference evidence="2" key="1">
    <citation type="submission" date="2020-02" db="EMBL/GenBank/DDBJ databases">
        <authorList>
            <person name="Meier V. D."/>
        </authorList>
    </citation>
    <scope>NUCLEOTIDE SEQUENCE</scope>
    <source>
        <strain evidence="2">AVDCRST_MAG74</strain>
    </source>
</reference>
<feature type="region of interest" description="Disordered" evidence="1">
    <location>
        <begin position="1"/>
        <end position="45"/>
    </location>
</feature>